<dbReference type="SUPFAM" id="SSF53474">
    <property type="entry name" value="alpha/beta-Hydrolases"/>
    <property type="match status" value="1"/>
</dbReference>
<name>A0ABP7VUJ5_9ACTN</name>
<dbReference type="InterPro" id="IPR000639">
    <property type="entry name" value="Epox_hydrolase-like"/>
</dbReference>
<comment type="caution">
    <text evidence="3">The sequence shown here is derived from an EMBL/GenBank/DDBJ whole genome shotgun (WGS) entry which is preliminary data.</text>
</comment>
<organism evidence="3 4">
    <name type="scientific">Streptomyces shaanxiensis</name>
    <dbReference type="NCBI Taxonomy" id="653357"/>
    <lineage>
        <taxon>Bacteria</taxon>
        <taxon>Bacillati</taxon>
        <taxon>Actinomycetota</taxon>
        <taxon>Actinomycetes</taxon>
        <taxon>Kitasatosporales</taxon>
        <taxon>Streptomycetaceae</taxon>
        <taxon>Streptomyces</taxon>
    </lineage>
</organism>
<sequence>MPDNTHSALITHRTLRAGGRGFQVAEAGEGPLVLLLHGFPELSYSWRHQLTGLAAAGFHAVAPDLRGYGGSDRPDDTAAYTIHHLVGDVVALLDALGAGRAVVVGHDWGSQLAWHTALMRPDRVRGVAGLSIPYRPRSGLPPLPALRRAFGDRHYMLHFQTPGVADEELVRDLPATFRRMLGGTSGGAPAVDPVVPEGGDLLDIYPDTGALPDWLTEDDIAVYAREFGRTGFTGGLNWYRNLTANWELTAPLAKAPIPVPALYLAGADDFVIRALDPAHLEAELRRWVPYLSDLILLPGCGHWVQQERPTAVTEALAAFCRSLEPSDSSTTSSTTLEHR</sequence>
<reference evidence="4" key="1">
    <citation type="journal article" date="2019" name="Int. J. Syst. Evol. Microbiol.">
        <title>The Global Catalogue of Microorganisms (GCM) 10K type strain sequencing project: providing services to taxonomists for standard genome sequencing and annotation.</title>
        <authorList>
            <consortium name="The Broad Institute Genomics Platform"/>
            <consortium name="The Broad Institute Genome Sequencing Center for Infectious Disease"/>
            <person name="Wu L."/>
            <person name="Ma J."/>
        </authorList>
    </citation>
    <scope>NUCLEOTIDE SEQUENCE [LARGE SCALE GENOMIC DNA]</scope>
    <source>
        <strain evidence="4">JCM 16925</strain>
    </source>
</reference>
<dbReference type="Pfam" id="PF00561">
    <property type="entry name" value="Abhydrolase_1"/>
    <property type="match status" value="1"/>
</dbReference>
<proteinExistence type="predicted"/>
<dbReference type="InterPro" id="IPR000073">
    <property type="entry name" value="AB_hydrolase_1"/>
</dbReference>
<keyword evidence="4" id="KW-1185">Reference proteome</keyword>
<evidence type="ECO:0000259" key="2">
    <source>
        <dbReference type="Pfam" id="PF00561"/>
    </source>
</evidence>
<evidence type="ECO:0000256" key="1">
    <source>
        <dbReference type="ARBA" id="ARBA00022801"/>
    </source>
</evidence>
<dbReference type="PANTHER" id="PTHR43329">
    <property type="entry name" value="EPOXIDE HYDROLASE"/>
    <property type="match status" value="1"/>
</dbReference>
<keyword evidence="1 3" id="KW-0378">Hydrolase</keyword>
<protein>
    <submittedName>
        <fullName evidence="3">Alpha/beta hydrolase</fullName>
    </submittedName>
</protein>
<dbReference type="PRINTS" id="PR00412">
    <property type="entry name" value="EPOXHYDRLASE"/>
</dbReference>
<dbReference type="Proteomes" id="UP001499984">
    <property type="component" value="Unassembled WGS sequence"/>
</dbReference>
<accession>A0ABP7VUJ5</accession>
<feature type="domain" description="AB hydrolase-1" evidence="2">
    <location>
        <begin position="31"/>
        <end position="309"/>
    </location>
</feature>
<dbReference type="EMBL" id="BAAAZY010000018">
    <property type="protein sequence ID" value="GAA4074777.1"/>
    <property type="molecule type" value="Genomic_DNA"/>
</dbReference>
<gene>
    <name evidence="3" type="ORF">GCM10022233_60960</name>
</gene>
<dbReference type="GO" id="GO:0016787">
    <property type="term" value="F:hydrolase activity"/>
    <property type="evidence" value="ECO:0007669"/>
    <property type="project" value="UniProtKB-KW"/>
</dbReference>
<evidence type="ECO:0000313" key="4">
    <source>
        <dbReference type="Proteomes" id="UP001499984"/>
    </source>
</evidence>
<dbReference type="InterPro" id="IPR029058">
    <property type="entry name" value="AB_hydrolase_fold"/>
</dbReference>
<evidence type="ECO:0000313" key="3">
    <source>
        <dbReference type="EMBL" id="GAA4074777.1"/>
    </source>
</evidence>
<dbReference type="Gene3D" id="3.40.50.1820">
    <property type="entry name" value="alpha/beta hydrolase"/>
    <property type="match status" value="1"/>
</dbReference>
<dbReference type="RefSeq" id="WP_345017440.1">
    <property type="nucleotide sequence ID" value="NZ_BAAAZY010000018.1"/>
</dbReference>